<protein>
    <recommendedName>
        <fullName evidence="3">Sensory transduction regulator</fullName>
    </recommendedName>
</protein>
<sequence>MPDDDNGPGLIARTAAVLSTQMSVQAGEDDSLTVYHQGTVVSIRALALAPGLEVLSLTQVLAWDLPVTEQLRSDVEAASSASNFGTIKLAVNEVTADVLLHYTFPASTLSDEALATMLLMVLGAGADVGVSIRG</sequence>
<comment type="caution">
    <text evidence="1">The sequence shown here is derived from an EMBL/GenBank/DDBJ whole genome shotgun (WGS) entry which is preliminary data.</text>
</comment>
<dbReference type="Proteomes" id="UP000247591">
    <property type="component" value="Unassembled WGS sequence"/>
</dbReference>
<evidence type="ECO:0000313" key="2">
    <source>
        <dbReference type="Proteomes" id="UP000247591"/>
    </source>
</evidence>
<proteinExistence type="predicted"/>
<evidence type="ECO:0008006" key="3">
    <source>
        <dbReference type="Google" id="ProtNLM"/>
    </source>
</evidence>
<evidence type="ECO:0000313" key="1">
    <source>
        <dbReference type="EMBL" id="PYE15466.1"/>
    </source>
</evidence>
<reference evidence="1 2" key="1">
    <citation type="submission" date="2018-06" db="EMBL/GenBank/DDBJ databases">
        <title>Genomic Encyclopedia of Type Strains, Phase IV (KMG-IV): sequencing the most valuable type-strain genomes for metagenomic binning, comparative biology and taxonomic classification.</title>
        <authorList>
            <person name="Goeker M."/>
        </authorList>
    </citation>
    <scope>NUCLEOTIDE SEQUENCE [LARGE SCALE GENOMIC DNA]</scope>
    <source>
        <strain evidence="1 2">DSM 45521</strain>
    </source>
</reference>
<dbReference type="RefSeq" id="WP_245938013.1">
    <property type="nucleotide sequence ID" value="NZ_QJSP01000010.1"/>
</dbReference>
<dbReference type="AlphaFoldDB" id="A0A318RHI2"/>
<organism evidence="1 2">
    <name type="scientific">Williamsia limnetica</name>
    <dbReference type="NCBI Taxonomy" id="882452"/>
    <lineage>
        <taxon>Bacteria</taxon>
        <taxon>Bacillati</taxon>
        <taxon>Actinomycetota</taxon>
        <taxon>Actinomycetes</taxon>
        <taxon>Mycobacteriales</taxon>
        <taxon>Nocardiaceae</taxon>
        <taxon>Williamsia</taxon>
    </lineage>
</organism>
<accession>A0A318RHI2</accession>
<name>A0A318RHI2_WILLI</name>
<gene>
    <name evidence="1" type="ORF">DFR67_110130</name>
</gene>
<keyword evidence="2" id="KW-1185">Reference proteome</keyword>
<dbReference type="EMBL" id="QJSP01000010">
    <property type="protein sequence ID" value="PYE15466.1"/>
    <property type="molecule type" value="Genomic_DNA"/>
</dbReference>